<evidence type="ECO:0000256" key="2">
    <source>
        <dbReference type="ARBA" id="ARBA00023002"/>
    </source>
</evidence>
<evidence type="ECO:0000313" key="3">
    <source>
        <dbReference type="EMBL" id="RDB23571.1"/>
    </source>
</evidence>
<dbReference type="PANTHER" id="PTHR24321">
    <property type="entry name" value="DEHYDROGENASES, SHORT CHAIN"/>
    <property type="match status" value="1"/>
</dbReference>
<gene>
    <name evidence="3" type="primary">nodG</name>
    <name evidence="3" type="ORF">Hypma_009279</name>
</gene>
<name>A0A369JMV1_HYPMA</name>
<evidence type="ECO:0000313" key="4">
    <source>
        <dbReference type="Proteomes" id="UP000076154"/>
    </source>
</evidence>
<keyword evidence="2" id="KW-0560">Oxidoreductase</keyword>
<dbReference type="GO" id="GO:0016491">
    <property type="term" value="F:oxidoreductase activity"/>
    <property type="evidence" value="ECO:0007669"/>
    <property type="project" value="UniProtKB-KW"/>
</dbReference>
<dbReference type="AlphaFoldDB" id="A0A369JMV1"/>
<dbReference type="PANTHER" id="PTHR24321:SF8">
    <property type="entry name" value="ESTRADIOL 17-BETA-DEHYDROGENASE 8-RELATED"/>
    <property type="match status" value="1"/>
</dbReference>
<dbReference type="InParanoid" id="A0A369JMV1"/>
<accession>A0A369JMV1</accession>
<dbReference type="EMBL" id="LUEZ02000046">
    <property type="protein sequence ID" value="RDB23571.1"/>
    <property type="molecule type" value="Genomic_DNA"/>
</dbReference>
<dbReference type="InterPro" id="IPR002347">
    <property type="entry name" value="SDR_fam"/>
</dbReference>
<comment type="similarity">
    <text evidence="1">Belongs to the short-chain dehydrogenases/reductases (SDR) family.</text>
</comment>
<sequence>MDLELKDVHVLVTGASGGIGLETAKVFLQQGSKVTAHYNTNSTTLEPLLTRYGQTQVQALQANLSLETDVARLFSVASSSFGPVQVIVVNHGVWPSTDEPVVQMSLDQWKNTIDVNLTSSFLVAREFLRGLQGAPEDVKAYASIVFIGSSSGKFGEFGHADYSASKSAMMYGLTLTLKNEIVKIAPKGRVNCIAPGWVKTPLAEEALKDPLVVYRALATTPLKKVGLPSDVANQIAIIASQRVSGHISGQVIMITGGMEGRLLNLPEDIQP</sequence>
<dbReference type="Proteomes" id="UP000076154">
    <property type="component" value="Unassembled WGS sequence"/>
</dbReference>
<proteinExistence type="inferred from homology"/>
<comment type="caution">
    <text evidence="3">The sequence shown here is derived from an EMBL/GenBank/DDBJ whole genome shotgun (WGS) entry which is preliminary data.</text>
</comment>
<dbReference type="SUPFAM" id="SSF51735">
    <property type="entry name" value="NAD(P)-binding Rossmann-fold domains"/>
    <property type="match status" value="1"/>
</dbReference>
<dbReference type="PRINTS" id="PR00081">
    <property type="entry name" value="GDHRDH"/>
</dbReference>
<dbReference type="Pfam" id="PF13561">
    <property type="entry name" value="adh_short_C2"/>
    <property type="match status" value="1"/>
</dbReference>
<dbReference type="OrthoDB" id="10253736at2759"/>
<organism evidence="3 4">
    <name type="scientific">Hypsizygus marmoreus</name>
    <name type="common">White beech mushroom</name>
    <name type="synonym">Agaricus marmoreus</name>
    <dbReference type="NCBI Taxonomy" id="39966"/>
    <lineage>
        <taxon>Eukaryota</taxon>
        <taxon>Fungi</taxon>
        <taxon>Dikarya</taxon>
        <taxon>Basidiomycota</taxon>
        <taxon>Agaricomycotina</taxon>
        <taxon>Agaricomycetes</taxon>
        <taxon>Agaricomycetidae</taxon>
        <taxon>Agaricales</taxon>
        <taxon>Tricholomatineae</taxon>
        <taxon>Lyophyllaceae</taxon>
        <taxon>Hypsizygus</taxon>
    </lineage>
</organism>
<keyword evidence="4" id="KW-1185">Reference proteome</keyword>
<reference evidence="3" key="1">
    <citation type="submission" date="2018-04" db="EMBL/GenBank/DDBJ databases">
        <title>Whole genome sequencing of Hypsizygus marmoreus.</title>
        <authorList>
            <person name="Choi I.-G."/>
            <person name="Min B."/>
            <person name="Kim J.-G."/>
            <person name="Kim S."/>
            <person name="Oh Y.-L."/>
            <person name="Kong W.-S."/>
            <person name="Park H."/>
            <person name="Jeong J."/>
            <person name="Song E.-S."/>
        </authorList>
    </citation>
    <scope>NUCLEOTIDE SEQUENCE [LARGE SCALE GENOMIC DNA]</scope>
    <source>
        <strain evidence="3">51987-8</strain>
    </source>
</reference>
<evidence type="ECO:0000256" key="1">
    <source>
        <dbReference type="ARBA" id="ARBA00006484"/>
    </source>
</evidence>
<dbReference type="STRING" id="39966.A0A369JMV1"/>
<dbReference type="InterPro" id="IPR036291">
    <property type="entry name" value="NAD(P)-bd_dom_sf"/>
</dbReference>
<protein>
    <submittedName>
        <fullName evidence="3">Nodulation protein G</fullName>
    </submittedName>
</protein>
<dbReference type="Gene3D" id="3.40.50.720">
    <property type="entry name" value="NAD(P)-binding Rossmann-like Domain"/>
    <property type="match status" value="1"/>
</dbReference>